<comment type="subcellular location">
    <subcellularLocation>
        <location evidence="1">Cell membrane</location>
        <topology evidence="1">Multi-pass membrane protein</topology>
    </subcellularLocation>
</comment>
<keyword evidence="4 7" id="KW-0812">Transmembrane</keyword>
<sequence length="385" mass="43368">MTLPPVNLERLQNANESASDRNRKQNIEGFDFLRAIFSVVIVALKTRIFVLGEIFVSATFAYALMAKVAYLAVPVFLQMSLFLFYLKSEKLSFVYFLKKRLPRLILLYVFWVGTYVLFEIVVKGNSAIVKGVTSSTRSMIEFIISGGQSPFFFLFSLIFLTTLAAIVVTAFKKIENESVKHWISYALLFVCALAVFSFSLIPFTVTQLGGNSETGITHSISSIVFWDYNPFCFLPYLFTSLIVIQDFNSGKLEQFSSSFKVKLCTILALFIGFTIIEFHTLEKLLHYSRISLLLGSWLLLYLALLSPLKASPIVKFIASCSLGIYAFHVLLTGLTLPIIGNNEFFKNIFETVPGSDIVLEFVVVLTGSIALSFILKKIKWLKTFV</sequence>
<organism evidence="9 10">
    <name type="scientific">Floridaenema evergladense BLCC-F167</name>
    <dbReference type="NCBI Taxonomy" id="3153639"/>
    <lineage>
        <taxon>Bacteria</taxon>
        <taxon>Bacillati</taxon>
        <taxon>Cyanobacteriota</taxon>
        <taxon>Cyanophyceae</taxon>
        <taxon>Oscillatoriophycideae</taxon>
        <taxon>Aerosakkonematales</taxon>
        <taxon>Aerosakkonemataceae</taxon>
        <taxon>Floridanema</taxon>
        <taxon>Floridanema evergladense</taxon>
    </lineage>
</organism>
<dbReference type="RefSeq" id="WP_413281671.1">
    <property type="nucleotide sequence ID" value="NZ_JBHFNT010000305.1"/>
</dbReference>
<evidence type="ECO:0000256" key="5">
    <source>
        <dbReference type="ARBA" id="ARBA00022989"/>
    </source>
</evidence>
<keyword evidence="9" id="KW-0808">Transferase</keyword>
<feature type="transmembrane region" description="Helical" evidence="7">
    <location>
        <begin position="149"/>
        <end position="171"/>
    </location>
</feature>
<evidence type="ECO:0000256" key="3">
    <source>
        <dbReference type="ARBA" id="ARBA00022475"/>
    </source>
</evidence>
<feature type="transmembrane region" description="Helical" evidence="7">
    <location>
        <begin position="225"/>
        <end position="247"/>
    </location>
</feature>
<dbReference type="EMBL" id="JBHFNT010000305">
    <property type="protein sequence ID" value="MFB2839397.1"/>
    <property type="molecule type" value="Genomic_DNA"/>
</dbReference>
<evidence type="ECO:0000313" key="10">
    <source>
        <dbReference type="Proteomes" id="UP001576780"/>
    </source>
</evidence>
<feature type="transmembrane region" description="Helical" evidence="7">
    <location>
        <begin position="316"/>
        <end position="337"/>
    </location>
</feature>
<feature type="transmembrane region" description="Helical" evidence="7">
    <location>
        <begin position="183"/>
        <end position="205"/>
    </location>
</feature>
<proteinExistence type="inferred from homology"/>
<dbReference type="Pfam" id="PF01757">
    <property type="entry name" value="Acyl_transf_3"/>
    <property type="match status" value="1"/>
</dbReference>
<dbReference type="PANTHER" id="PTHR40074">
    <property type="entry name" value="O-ACETYLTRANSFERASE WECH"/>
    <property type="match status" value="1"/>
</dbReference>
<dbReference type="PANTHER" id="PTHR40074:SF2">
    <property type="entry name" value="O-ACETYLTRANSFERASE WECH"/>
    <property type="match status" value="1"/>
</dbReference>
<keyword evidence="6 7" id="KW-0472">Membrane</keyword>
<dbReference type="GO" id="GO:0016746">
    <property type="term" value="F:acyltransferase activity"/>
    <property type="evidence" value="ECO:0007669"/>
    <property type="project" value="UniProtKB-KW"/>
</dbReference>
<keyword evidence="9" id="KW-0012">Acyltransferase</keyword>
<evidence type="ECO:0000256" key="4">
    <source>
        <dbReference type="ARBA" id="ARBA00022692"/>
    </source>
</evidence>
<name>A0ABV4WW97_9CYAN</name>
<feature type="transmembrane region" description="Helical" evidence="7">
    <location>
        <begin position="68"/>
        <end position="86"/>
    </location>
</feature>
<feature type="transmembrane region" description="Helical" evidence="7">
    <location>
        <begin position="284"/>
        <end position="304"/>
    </location>
</feature>
<evidence type="ECO:0000313" key="9">
    <source>
        <dbReference type="EMBL" id="MFB2839397.1"/>
    </source>
</evidence>
<feature type="transmembrane region" description="Helical" evidence="7">
    <location>
        <begin position="32"/>
        <end position="56"/>
    </location>
</feature>
<feature type="transmembrane region" description="Helical" evidence="7">
    <location>
        <begin position="357"/>
        <end position="375"/>
    </location>
</feature>
<comment type="caution">
    <text evidence="9">The sequence shown here is derived from an EMBL/GenBank/DDBJ whole genome shotgun (WGS) entry which is preliminary data.</text>
</comment>
<evidence type="ECO:0000256" key="2">
    <source>
        <dbReference type="ARBA" id="ARBA00007400"/>
    </source>
</evidence>
<comment type="similarity">
    <text evidence="2">Belongs to the acyltransferase 3 family.</text>
</comment>
<keyword evidence="10" id="KW-1185">Reference proteome</keyword>
<dbReference type="Proteomes" id="UP001576780">
    <property type="component" value="Unassembled WGS sequence"/>
</dbReference>
<evidence type="ECO:0000256" key="6">
    <source>
        <dbReference type="ARBA" id="ARBA00023136"/>
    </source>
</evidence>
<feature type="transmembrane region" description="Helical" evidence="7">
    <location>
        <begin position="106"/>
        <end position="129"/>
    </location>
</feature>
<evidence type="ECO:0000259" key="8">
    <source>
        <dbReference type="Pfam" id="PF01757"/>
    </source>
</evidence>
<keyword evidence="5 7" id="KW-1133">Transmembrane helix</keyword>
<gene>
    <name evidence="9" type="ORF">ACE1CA_33320</name>
</gene>
<evidence type="ECO:0000256" key="7">
    <source>
        <dbReference type="SAM" id="Phobius"/>
    </source>
</evidence>
<feature type="domain" description="Acyltransferase 3" evidence="8">
    <location>
        <begin position="28"/>
        <end position="375"/>
    </location>
</feature>
<feature type="transmembrane region" description="Helical" evidence="7">
    <location>
        <begin position="259"/>
        <end position="278"/>
    </location>
</feature>
<protein>
    <submittedName>
        <fullName evidence="9">Acyltransferase family protein</fullName>
    </submittedName>
</protein>
<dbReference type="InterPro" id="IPR002656">
    <property type="entry name" value="Acyl_transf_3_dom"/>
</dbReference>
<accession>A0ABV4WW97</accession>
<evidence type="ECO:0000256" key="1">
    <source>
        <dbReference type="ARBA" id="ARBA00004651"/>
    </source>
</evidence>
<reference evidence="9 10" key="1">
    <citation type="submission" date="2024-09" db="EMBL/GenBank/DDBJ databases">
        <title>Floridaenema gen nov. (Aerosakkonemataceae, Aerosakkonematales ord. nov., Cyanobacteria) from benthic tropical and subtropical fresh waters, with the description of four new species.</title>
        <authorList>
            <person name="Moretto J.A."/>
            <person name="Berthold D.E."/>
            <person name="Lefler F.W."/>
            <person name="Huang I.-S."/>
            <person name="Laughinghouse H. IV."/>
        </authorList>
    </citation>
    <scope>NUCLEOTIDE SEQUENCE [LARGE SCALE GENOMIC DNA]</scope>
    <source>
        <strain evidence="9 10">BLCC-F167</strain>
    </source>
</reference>
<keyword evidence="3" id="KW-1003">Cell membrane</keyword>